<dbReference type="EnsemblMetazoa" id="Aqu2.1.17140_001">
    <property type="protein sequence ID" value="Aqu2.1.17140_001"/>
    <property type="gene ID" value="Aqu2.1.17140"/>
</dbReference>
<feature type="region of interest" description="Disordered" evidence="1">
    <location>
        <begin position="1014"/>
        <end position="1040"/>
    </location>
</feature>
<dbReference type="InterPro" id="IPR036388">
    <property type="entry name" value="WH-like_DNA-bd_sf"/>
</dbReference>
<dbReference type="InterPro" id="IPR011029">
    <property type="entry name" value="DEATH-like_dom_sf"/>
</dbReference>
<dbReference type="Gene3D" id="1.10.533.10">
    <property type="entry name" value="Death Domain, Fas"/>
    <property type="match status" value="2"/>
</dbReference>
<dbReference type="GO" id="GO:0019284">
    <property type="term" value="P:L-methionine salvage from S-adenosylmethionine"/>
    <property type="evidence" value="ECO:0007669"/>
    <property type="project" value="TreeGrafter"/>
</dbReference>
<dbReference type="PANTHER" id="PTHR46832:SF1">
    <property type="entry name" value="5'-METHYLTHIOADENOSINE_S-ADENOSYLHOMOCYSTEINE NUCLEOSIDASE"/>
    <property type="match status" value="1"/>
</dbReference>
<proteinExistence type="predicted"/>
<feature type="compositionally biased region" description="Basic and acidic residues" evidence="1">
    <location>
        <begin position="368"/>
        <end position="387"/>
    </location>
</feature>
<feature type="domain" description="Death" evidence="2">
    <location>
        <begin position="185"/>
        <end position="260"/>
    </location>
</feature>
<dbReference type="SUPFAM" id="SSF47986">
    <property type="entry name" value="DEATH domain"/>
    <property type="match status" value="1"/>
</dbReference>
<dbReference type="SUPFAM" id="SSF53167">
    <property type="entry name" value="Purine and uridine phosphorylases"/>
    <property type="match status" value="1"/>
</dbReference>
<dbReference type="InterPro" id="IPR027417">
    <property type="entry name" value="P-loop_NTPase"/>
</dbReference>
<dbReference type="GO" id="GO:0008930">
    <property type="term" value="F:methylthioadenosine nucleosidase activity"/>
    <property type="evidence" value="ECO:0007669"/>
    <property type="project" value="TreeGrafter"/>
</dbReference>
<dbReference type="InterPro" id="IPR000488">
    <property type="entry name" value="Death_dom"/>
</dbReference>
<dbReference type="Pfam" id="PF01048">
    <property type="entry name" value="PNP_UDP_1"/>
    <property type="match status" value="1"/>
</dbReference>
<evidence type="ECO:0000256" key="1">
    <source>
        <dbReference type="SAM" id="MobiDB-lite"/>
    </source>
</evidence>
<evidence type="ECO:0000313" key="3">
    <source>
        <dbReference type="EnsemblMetazoa" id="Aqu2.1.17140_001"/>
    </source>
</evidence>
<dbReference type="InParanoid" id="A0A1X7TQG7"/>
<dbReference type="PROSITE" id="PS50017">
    <property type="entry name" value="DEATH_DOMAIN"/>
    <property type="match status" value="2"/>
</dbReference>
<dbReference type="GO" id="GO:0009116">
    <property type="term" value="P:nucleoside metabolic process"/>
    <property type="evidence" value="ECO:0007669"/>
    <property type="project" value="InterPro"/>
</dbReference>
<dbReference type="PANTHER" id="PTHR46832">
    <property type="entry name" value="5'-METHYLTHIOADENOSINE/S-ADENOSYLHOMOCYSTEINE NUCLEOSIDASE"/>
    <property type="match status" value="1"/>
</dbReference>
<dbReference type="GO" id="GO:0007165">
    <property type="term" value="P:signal transduction"/>
    <property type="evidence" value="ECO:0007669"/>
    <property type="project" value="InterPro"/>
</dbReference>
<dbReference type="GO" id="GO:0008782">
    <property type="term" value="F:adenosylhomocysteine nucleosidase activity"/>
    <property type="evidence" value="ECO:0007669"/>
    <property type="project" value="TreeGrafter"/>
</dbReference>
<protein>
    <recommendedName>
        <fullName evidence="2">Death domain-containing protein</fullName>
    </recommendedName>
</protein>
<feature type="compositionally biased region" description="Basic and acidic residues" evidence="1">
    <location>
        <begin position="7"/>
        <end position="16"/>
    </location>
</feature>
<feature type="compositionally biased region" description="Polar residues" evidence="1">
    <location>
        <begin position="1014"/>
        <end position="1029"/>
    </location>
</feature>
<reference evidence="3" key="1">
    <citation type="submission" date="2017-05" db="UniProtKB">
        <authorList>
            <consortium name="EnsemblMetazoa"/>
        </authorList>
    </citation>
    <scope>IDENTIFICATION</scope>
</reference>
<dbReference type="CDD" id="cd01670">
    <property type="entry name" value="Death"/>
    <property type="match status" value="2"/>
</dbReference>
<dbReference type="InterPro" id="IPR035994">
    <property type="entry name" value="Nucleoside_phosphorylase_sf"/>
</dbReference>
<feature type="region of interest" description="Disordered" evidence="1">
    <location>
        <begin position="133"/>
        <end position="155"/>
    </location>
</feature>
<feature type="region of interest" description="Disordered" evidence="1">
    <location>
        <begin position="1"/>
        <end position="31"/>
    </location>
</feature>
<sequence length="1329" mass="148115">KLAQEGDTGKTGEKNAKSTGPKIDSTKKSSKGLYNQDLKEVKQTLLDAGFNKAEWEDLGLELGLNKKTLSAIQADKGNTNACFTECLSQWLVRADRVNERHGIPTMKSLVAALKKIGKKNEADYISAMFAGNSSEGKKPAKNGGAQARAGIEETNRPPTLKQKLTIDKLTNVIQRLERARFDKTKWQDLGGTLGLHPNTLRRINKNERGDIEDCFRECLSKWLRRADSVDDVGKPSFNTLANALHKMDCKPQAEYINGEAQASASDEETDGPTLTPPPQDAVNVNEWLEEGTVELNVKRVLMHGLPGSGKTCSQRLLLNEDPPEEPVTDSTGIACRAVKATRMSAHDDRMEEIDAKALLLRLAHDLKEATAKQKKPQPEDRSTKPMEESSETTTTEPAKLADESGEATKTGDPADDTEANKIISDIVKEIPNAKGKFDRHWVYFIDSGGQTAFQELLPLFTRPASFNIITLDISKDIDEKLEQKYRIDGESLSQIDKNSTGDSKPFSCTNIQFLKDVLSSGAILQPYQAQQPIGSEENTSTGSTTPRCPGYFVLGTHEDQKKAGVIEKYNDELKELKLGSRKKGYFIIPAELGGNIIYPVNTLKSGPDREAEAKKLCKIIYNQVSGDEIHIPVRWFAFELTLLEKAKRKGCSFLEIKDVLHAGDSLQMNADQTKEALQFLHNVTIILYYPQVLPDVVFVDPHPILDILSRLLALATYQIPQDHLDHFVKKTSLLNELEGDLKCRGLFTLKFLKNLKGGEDFSESDFIGLLLHLHIIVETDKKDESKEKKYFIPSALPPCPKTRSAPKSDIDPLQIVWCSRESEPEDSYEILPVPRGIFFLTIVNLMKRSKPLQFRFASKSPEYFRYRDAMSFRVRRQRDYIGIVHIIKKDRCIEIYFEAQYDLEHCLRIRKAVKEAISSSCEAIKIKPDGYKFAFHCPSTEGCYRIVTNVDEKKVECTSPGTKSPTNSGKEQHWSWFDKTQSLTEERGLDDANGSPDSSDPVQANTDQKVISVSNDTTQANTAPDSTTPDDGVTGAVGAEKVPAPVPLPELFPELDEMEYETKLSQGHVKDIVKDIRVLLLTATEVELRGVLGYLKPLDGRNKVIKSFINDIWIYIGKYGEYLAVVGRSAYAKGQQGGLDALTITNKIMEIYKPRYIIAVGICFGMDRSKVNLGDVIVSDFIVDLSNFRKEPENITARKPQPSAGTTLFPFFGDTSKFKIKHSDRENAKEVEVHCGPIASSPVLVDDPKFKKELREVRPDALAGEMEGAAILHAARHVHHKVEAIVIKAVGDWADGKKDGYRGWKDFASHAAATFVHYKLNNAAPDDLQ</sequence>
<evidence type="ECO:0000259" key="2">
    <source>
        <dbReference type="PROSITE" id="PS50017"/>
    </source>
</evidence>
<dbReference type="Gene3D" id="3.40.50.1580">
    <property type="entry name" value="Nucleoside phosphorylase domain"/>
    <property type="match status" value="1"/>
</dbReference>
<feature type="domain" description="Death" evidence="2">
    <location>
        <begin position="53"/>
        <end position="129"/>
    </location>
</feature>
<dbReference type="OrthoDB" id="4062651at2759"/>
<dbReference type="GO" id="GO:0005829">
    <property type="term" value="C:cytosol"/>
    <property type="evidence" value="ECO:0007669"/>
    <property type="project" value="TreeGrafter"/>
</dbReference>
<organism evidence="3">
    <name type="scientific">Amphimedon queenslandica</name>
    <name type="common">Sponge</name>
    <dbReference type="NCBI Taxonomy" id="400682"/>
    <lineage>
        <taxon>Eukaryota</taxon>
        <taxon>Metazoa</taxon>
        <taxon>Porifera</taxon>
        <taxon>Demospongiae</taxon>
        <taxon>Heteroscleromorpha</taxon>
        <taxon>Haplosclerida</taxon>
        <taxon>Niphatidae</taxon>
        <taxon>Amphimedon</taxon>
    </lineage>
</organism>
<accession>A0A1X7TQG7</accession>
<dbReference type="InterPro" id="IPR000845">
    <property type="entry name" value="Nucleoside_phosphorylase_d"/>
</dbReference>
<feature type="region of interest" description="Disordered" evidence="1">
    <location>
        <begin position="259"/>
        <end position="281"/>
    </location>
</feature>
<dbReference type="SUPFAM" id="SSF52540">
    <property type="entry name" value="P-loop containing nucleoside triphosphate hydrolases"/>
    <property type="match status" value="1"/>
</dbReference>
<name>A0A1X7TQG7_AMPQE</name>
<feature type="region of interest" description="Disordered" evidence="1">
    <location>
        <begin position="368"/>
        <end position="417"/>
    </location>
</feature>
<dbReference type="Gene3D" id="1.10.10.10">
    <property type="entry name" value="Winged helix-like DNA-binding domain superfamily/Winged helix DNA-binding domain"/>
    <property type="match status" value="1"/>
</dbReference>